<proteinExistence type="inferred from homology"/>
<comment type="caution">
    <text evidence="8">The sequence shown here is derived from an EMBL/GenBank/DDBJ whole genome shotgun (WGS) entry which is preliminary data.</text>
</comment>
<evidence type="ECO:0000256" key="3">
    <source>
        <dbReference type="ARBA" id="ARBA00029447"/>
    </source>
</evidence>
<organism evidence="8 9">
    <name type="scientific">Seleniivibrio woodruffii</name>
    <dbReference type="NCBI Taxonomy" id="1078050"/>
    <lineage>
        <taxon>Bacteria</taxon>
        <taxon>Pseudomonadati</taxon>
        <taxon>Deferribacterota</taxon>
        <taxon>Deferribacteres</taxon>
        <taxon>Deferribacterales</taxon>
        <taxon>Geovibrionaceae</taxon>
        <taxon>Seleniivibrio</taxon>
    </lineage>
</organism>
<keyword evidence="9" id="KW-1185">Reference proteome</keyword>
<comment type="subcellular location">
    <subcellularLocation>
        <location evidence="1">Membrane</location>
    </subcellularLocation>
</comment>
<dbReference type="GO" id="GO:0016020">
    <property type="term" value="C:membrane"/>
    <property type="evidence" value="ECO:0007669"/>
    <property type="project" value="UniProtKB-SubCell"/>
</dbReference>
<dbReference type="RefSeq" id="WP_132873279.1">
    <property type="nucleotide sequence ID" value="NZ_JAJUHT010000012.1"/>
</dbReference>
<dbReference type="GO" id="GO:0007165">
    <property type="term" value="P:signal transduction"/>
    <property type="evidence" value="ECO:0007669"/>
    <property type="project" value="UniProtKB-KW"/>
</dbReference>
<dbReference type="FunFam" id="1.10.287.950:FF:000001">
    <property type="entry name" value="Methyl-accepting chemotaxis sensory transducer"/>
    <property type="match status" value="1"/>
</dbReference>
<dbReference type="Gene3D" id="1.10.287.950">
    <property type="entry name" value="Methyl-accepting chemotaxis protein"/>
    <property type="match status" value="1"/>
</dbReference>
<reference evidence="8 9" key="1">
    <citation type="submission" date="2019-03" db="EMBL/GenBank/DDBJ databases">
        <title>Genomic Encyclopedia of Type Strains, Phase IV (KMG-IV): sequencing the most valuable type-strain genomes for metagenomic binning, comparative biology and taxonomic classification.</title>
        <authorList>
            <person name="Goeker M."/>
        </authorList>
    </citation>
    <scope>NUCLEOTIDE SEQUENCE [LARGE SCALE GENOMIC DNA]</scope>
    <source>
        <strain evidence="8 9">DSM 24984</strain>
    </source>
</reference>
<evidence type="ECO:0000256" key="1">
    <source>
        <dbReference type="ARBA" id="ARBA00004370"/>
    </source>
</evidence>
<feature type="domain" description="Methyl-accepting transducer" evidence="6">
    <location>
        <begin position="383"/>
        <end position="619"/>
    </location>
</feature>
<dbReference type="InterPro" id="IPR003660">
    <property type="entry name" value="HAMP_dom"/>
</dbReference>
<keyword evidence="5" id="KW-1133">Transmembrane helix</keyword>
<evidence type="ECO:0000256" key="2">
    <source>
        <dbReference type="ARBA" id="ARBA00023224"/>
    </source>
</evidence>
<sequence>MGIKIKLIMSYLLVSAFIVVLSLSFIFSSSKVNGFINTNLSSILTDKEASGIINNEFKNVVIALKSAVNSNSIKEIEQYERQTAESFEKINTAVDKVEDSRDISNMSRDLKSKTEKFLKTKKEYIKVHEEMMILFDDMDSFFRRQKGFITVSQAELKKSGGSGLPYLERMMEEPLGIKIYISELMYSEDDVAVEEGIYSLMNYNKALVQKTNTMMSLTNNAFVKERMQLLLKACKELDEAALQMKEIRVNALNLEGSLFTQIKDMEKTVAETEALLTKLEASASKQMDTGIKEVNSISSKVTSTTFVMVGVILILAVIVGIFSATKITTPLVSIMKVSECIKQGDLTCADIPKTSQDEFGELTDSINSMKGNLYELVQNIKNGTDYLNTTSDQTVTMMKQMHENLNSTSIEMASVASAAEELSASTSNIIDSVENGISEVNSAKKMVVEGNSRLQQSIGQVNSVAANLAGVSANLTDLKNASQQITNIVSIIVDIAEQTNLLALNAAIEAARAGEAGRGFAVVADEVRKLAEKTSTSTQEISGMVGTIQSNVTDVVNRINSGIDEVKQSSDSINYVGEGFAEAVSQMQRAAASVEPILTIIEQQSEAITNITSTVTNVSIASADNKVIVDEVSEFSNRIGDLAHQLKDNTARFKV</sequence>
<evidence type="ECO:0000259" key="6">
    <source>
        <dbReference type="PROSITE" id="PS50111"/>
    </source>
</evidence>
<dbReference type="PROSITE" id="PS50885">
    <property type="entry name" value="HAMP"/>
    <property type="match status" value="1"/>
</dbReference>
<dbReference type="SUPFAM" id="SSF58104">
    <property type="entry name" value="Methyl-accepting chemotaxis protein (MCP) signaling domain"/>
    <property type="match status" value="1"/>
</dbReference>
<comment type="similarity">
    <text evidence="3">Belongs to the methyl-accepting chemotaxis (MCP) protein family.</text>
</comment>
<evidence type="ECO:0000313" key="8">
    <source>
        <dbReference type="EMBL" id="TCK60513.1"/>
    </source>
</evidence>
<dbReference type="Pfam" id="PF00015">
    <property type="entry name" value="MCPsignal"/>
    <property type="match status" value="1"/>
</dbReference>
<dbReference type="SMART" id="SM00304">
    <property type="entry name" value="HAMP"/>
    <property type="match status" value="1"/>
</dbReference>
<dbReference type="Proteomes" id="UP000294614">
    <property type="component" value="Unassembled WGS sequence"/>
</dbReference>
<protein>
    <submittedName>
        <fullName evidence="8">Methyl-accepting chemotaxis protein</fullName>
    </submittedName>
</protein>
<keyword evidence="5" id="KW-0472">Membrane</keyword>
<evidence type="ECO:0000259" key="7">
    <source>
        <dbReference type="PROSITE" id="PS50885"/>
    </source>
</evidence>
<evidence type="ECO:0000256" key="5">
    <source>
        <dbReference type="SAM" id="Phobius"/>
    </source>
</evidence>
<dbReference type="PROSITE" id="PS50111">
    <property type="entry name" value="CHEMOTAXIS_TRANSDUC_2"/>
    <property type="match status" value="1"/>
</dbReference>
<accession>A0A4R1K9H7</accession>
<dbReference type="CDD" id="cd06225">
    <property type="entry name" value="HAMP"/>
    <property type="match status" value="1"/>
</dbReference>
<keyword evidence="2 4" id="KW-0807">Transducer</keyword>
<evidence type="ECO:0000313" key="9">
    <source>
        <dbReference type="Proteomes" id="UP000294614"/>
    </source>
</evidence>
<keyword evidence="5" id="KW-0812">Transmembrane</keyword>
<dbReference type="Pfam" id="PF00672">
    <property type="entry name" value="HAMP"/>
    <property type="match status" value="1"/>
</dbReference>
<evidence type="ECO:0000256" key="4">
    <source>
        <dbReference type="PROSITE-ProRule" id="PRU00284"/>
    </source>
</evidence>
<feature type="domain" description="HAMP" evidence="7">
    <location>
        <begin position="325"/>
        <end position="378"/>
    </location>
</feature>
<name>A0A4R1K9H7_9BACT</name>
<dbReference type="InterPro" id="IPR004089">
    <property type="entry name" value="MCPsignal_dom"/>
</dbReference>
<gene>
    <name evidence="8" type="ORF">C8D98_1389</name>
</gene>
<dbReference type="AlphaFoldDB" id="A0A4R1K9H7"/>
<dbReference type="PANTHER" id="PTHR32089:SF112">
    <property type="entry name" value="LYSOZYME-LIKE PROTEIN-RELATED"/>
    <property type="match status" value="1"/>
</dbReference>
<feature type="transmembrane region" description="Helical" evidence="5">
    <location>
        <begin position="306"/>
        <end position="325"/>
    </location>
</feature>
<dbReference type="GO" id="GO:0006935">
    <property type="term" value="P:chemotaxis"/>
    <property type="evidence" value="ECO:0007669"/>
    <property type="project" value="UniProtKB-ARBA"/>
</dbReference>
<dbReference type="SMART" id="SM00283">
    <property type="entry name" value="MA"/>
    <property type="match status" value="1"/>
</dbReference>
<dbReference type="EMBL" id="SMGG01000004">
    <property type="protein sequence ID" value="TCK60513.1"/>
    <property type="molecule type" value="Genomic_DNA"/>
</dbReference>
<dbReference type="PANTHER" id="PTHR32089">
    <property type="entry name" value="METHYL-ACCEPTING CHEMOTAXIS PROTEIN MCPB"/>
    <property type="match status" value="1"/>
</dbReference>